<dbReference type="PANTHER" id="PTHR36122">
    <property type="entry name" value="NICOTINAMIDE RIBOSIDE TRANSPORTER PNUC"/>
    <property type="match status" value="1"/>
</dbReference>
<dbReference type="AlphaFoldDB" id="A0A850PCL3"/>
<evidence type="ECO:0000256" key="5">
    <source>
        <dbReference type="ARBA" id="ARBA00022448"/>
    </source>
</evidence>
<proteinExistence type="inferred from homology"/>
<reference evidence="11 12" key="1">
    <citation type="submission" date="2020-06" db="EMBL/GenBank/DDBJ databases">
        <title>Description of novel acetic acid bacteria.</title>
        <authorList>
            <person name="Sombolestani A."/>
        </authorList>
    </citation>
    <scope>NUCLEOTIDE SEQUENCE [LARGE SCALE GENOMIC DNA]</scope>
    <source>
        <strain evidence="11 12">LMG 27010</strain>
    </source>
</reference>
<dbReference type="GO" id="GO:0034257">
    <property type="term" value="F:nicotinamide riboside transmembrane transporter activity"/>
    <property type="evidence" value="ECO:0007669"/>
    <property type="project" value="InterPro"/>
</dbReference>
<evidence type="ECO:0000313" key="11">
    <source>
        <dbReference type="EMBL" id="NVN40250.1"/>
    </source>
</evidence>
<keyword evidence="7 10" id="KW-0812">Transmembrane</keyword>
<keyword evidence="6" id="KW-1003">Cell membrane</keyword>
<keyword evidence="8 10" id="KW-1133">Transmembrane helix</keyword>
<feature type="transmembrane region" description="Helical" evidence="10">
    <location>
        <begin position="88"/>
        <end position="107"/>
    </location>
</feature>
<dbReference type="Proteomes" id="UP000585665">
    <property type="component" value="Unassembled WGS sequence"/>
</dbReference>
<accession>A0A850PCL3</accession>
<feature type="transmembrane region" description="Helical" evidence="10">
    <location>
        <begin position="140"/>
        <end position="157"/>
    </location>
</feature>
<dbReference type="InterPro" id="IPR006419">
    <property type="entry name" value="NMN_transpt_PnuC"/>
</dbReference>
<dbReference type="PANTHER" id="PTHR36122:SF2">
    <property type="entry name" value="NICOTINAMIDE RIBOSIDE TRANSPORTER PNUC"/>
    <property type="match status" value="1"/>
</dbReference>
<comment type="function">
    <text evidence="1">Required for nicotinamide riboside transport across the inner membrane.</text>
</comment>
<comment type="caution">
    <text evidence="11">The sequence shown here is derived from an EMBL/GenBank/DDBJ whole genome shotgun (WGS) entry which is preliminary data.</text>
</comment>
<dbReference type="RefSeq" id="WP_176613219.1">
    <property type="nucleotide sequence ID" value="NZ_JABXXR010000033.1"/>
</dbReference>
<gene>
    <name evidence="11" type="ORF">HUK82_06670</name>
</gene>
<keyword evidence="12" id="KW-1185">Reference proteome</keyword>
<keyword evidence="5" id="KW-0813">Transport</keyword>
<evidence type="ECO:0000256" key="4">
    <source>
        <dbReference type="ARBA" id="ARBA00017522"/>
    </source>
</evidence>
<sequence>MSPLEAGGVVLNIAGVWLTARRNMLCWPVGIVGVVVYAYLFWRWRLYGDMVLQMLYVVVQLYGWYTWRRATKDQPAAVVPVRAKGLRVLAEVGATGALSALLAWLMARYTDDAMPRIDALLTGFSLLASWWAARLHRENWILWVIVDTAYTVLFVYRGDDLTAFLYGTFTLLALYGAAAWRSAVLGAPGAEAPRSPR</sequence>
<comment type="similarity">
    <text evidence="3">Belongs to the nicotinamide ribonucleoside (NR) uptake permease (TC 4.B.1) family.</text>
</comment>
<evidence type="ECO:0000256" key="8">
    <source>
        <dbReference type="ARBA" id="ARBA00022989"/>
    </source>
</evidence>
<keyword evidence="9 10" id="KW-0472">Membrane</keyword>
<comment type="subcellular location">
    <subcellularLocation>
        <location evidence="2">Cell membrane</location>
        <topology evidence="2">Multi-pass membrane protein</topology>
    </subcellularLocation>
</comment>
<evidence type="ECO:0000256" key="6">
    <source>
        <dbReference type="ARBA" id="ARBA00022475"/>
    </source>
</evidence>
<evidence type="ECO:0000256" key="10">
    <source>
        <dbReference type="SAM" id="Phobius"/>
    </source>
</evidence>
<evidence type="ECO:0000256" key="3">
    <source>
        <dbReference type="ARBA" id="ARBA00006669"/>
    </source>
</evidence>
<evidence type="ECO:0000256" key="7">
    <source>
        <dbReference type="ARBA" id="ARBA00022692"/>
    </source>
</evidence>
<feature type="transmembrane region" description="Helical" evidence="10">
    <location>
        <begin position="25"/>
        <end position="44"/>
    </location>
</feature>
<evidence type="ECO:0000256" key="2">
    <source>
        <dbReference type="ARBA" id="ARBA00004651"/>
    </source>
</evidence>
<dbReference type="Pfam" id="PF04973">
    <property type="entry name" value="NMN_transporter"/>
    <property type="match status" value="1"/>
</dbReference>
<dbReference type="GO" id="GO:0005886">
    <property type="term" value="C:plasma membrane"/>
    <property type="evidence" value="ECO:0007669"/>
    <property type="project" value="UniProtKB-SubCell"/>
</dbReference>
<evidence type="ECO:0000256" key="1">
    <source>
        <dbReference type="ARBA" id="ARBA00002672"/>
    </source>
</evidence>
<evidence type="ECO:0000256" key="9">
    <source>
        <dbReference type="ARBA" id="ARBA00023136"/>
    </source>
</evidence>
<feature type="transmembrane region" description="Helical" evidence="10">
    <location>
        <begin position="163"/>
        <end position="187"/>
    </location>
</feature>
<dbReference type="EMBL" id="JABXXR010000033">
    <property type="protein sequence ID" value="NVN40250.1"/>
    <property type="molecule type" value="Genomic_DNA"/>
</dbReference>
<name>A0A850PCL3_9PROT</name>
<evidence type="ECO:0000313" key="12">
    <source>
        <dbReference type="Proteomes" id="UP000585665"/>
    </source>
</evidence>
<protein>
    <recommendedName>
        <fullName evidence="4">Nicotinamide riboside transporter PnuC</fullName>
    </recommendedName>
</protein>
<feature type="transmembrane region" description="Helical" evidence="10">
    <location>
        <begin position="50"/>
        <end position="67"/>
    </location>
</feature>
<dbReference type="NCBIfam" id="TIGR01528">
    <property type="entry name" value="NMN_trans_PnuC"/>
    <property type="match status" value="1"/>
</dbReference>
<organism evidence="11 12">
    <name type="scientific">Ameyamaea chiangmaiensis</name>
    <dbReference type="NCBI Taxonomy" id="442969"/>
    <lineage>
        <taxon>Bacteria</taxon>
        <taxon>Pseudomonadati</taxon>
        <taxon>Pseudomonadota</taxon>
        <taxon>Alphaproteobacteria</taxon>
        <taxon>Acetobacterales</taxon>
        <taxon>Acetobacteraceae</taxon>
        <taxon>Ameyamaea</taxon>
    </lineage>
</organism>